<accession>A0ABT1NQX0</accession>
<sequence length="159" mass="17072">MFLTLPSPLPDVPPEVLPDGAPALSVDSAPWWEILAALGPLAVLLAGALTFFIGWKTLEQRRKADQRSEWWTRAQWAIEASLSDDPRRQETGLGVLDLLAQSDLAGTEEAAIISIAWARPLTAIVDSTGDMSQNENITSAPGTEEADDDNSSTAAGTRF</sequence>
<name>A0ABT1NQX0_9MICC</name>
<evidence type="ECO:0000313" key="3">
    <source>
        <dbReference type="EMBL" id="MCQ1950133.1"/>
    </source>
</evidence>
<evidence type="ECO:0000256" key="2">
    <source>
        <dbReference type="SAM" id="Phobius"/>
    </source>
</evidence>
<dbReference type="EMBL" id="JANFLP010000008">
    <property type="protein sequence ID" value="MCQ1950133.1"/>
    <property type="molecule type" value="Genomic_DNA"/>
</dbReference>
<comment type="caution">
    <text evidence="3">The sequence shown here is derived from an EMBL/GenBank/DDBJ whole genome shotgun (WGS) entry which is preliminary data.</text>
</comment>
<keyword evidence="2" id="KW-0472">Membrane</keyword>
<keyword evidence="2" id="KW-0812">Transmembrane</keyword>
<evidence type="ECO:0008006" key="5">
    <source>
        <dbReference type="Google" id="ProtNLM"/>
    </source>
</evidence>
<dbReference type="RefSeq" id="WP_255865569.1">
    <property type="nucleotide sequence ID" value="NZ_CP104263.1"/>
</dbReference>
<feature type="transmembrane region" description="Helical" evidence="2">
    <location>
        <begin position="34"/>
        <end position="55"/>
    </location>
</feature>
<evidence type="ECO:0000313" key="4">
    <source>
        <dbReference type="Proteomes" id="UP001206924"/>
    </source>
</evidence>
<proteinExistence type="predicted"/>
<gene>
    <name evidence="3" type="ORF">NNX28_09350</name>
</gene>
<feature type="region of interest" description="Disordered" evidence="1">
    <location>
        <begin position="129"/>
        <end position="159"/>
    </location>
</feature>
<dbReference type="Proteomes" id="UP001206924">
    <property type="component" value="Unassembled WGS sequence"/>
</dbReference>
<keyword evidence="2" id="KW-1133">Transmembrane helix</keyword>
<reference evidence="3 4" key="1">
    <citation type="submission" date="2022-07" db="EMBL/GenBank/DDBJ databases">
        <title>Novel species in genus Arthrobacter.</title>
        <authorList>
            <person name="Liu Y."/>
        </authorList>
    </citation>
    <scope>NUCLEOTIDE SEQUENCE [LARGE SCALE GENOMIC DNA]</scope>
    <source>
        <strain evidence="4">zg-Y859</strain>
    </source>
</reference>
<feature type="compositionally biased region" description="Polar residues" evidence="1">
    <location>
        <begin position="129"/>
        <end position="141"/>
    </location>
</feature>
<keyword evidence="4" id="KW-1185">Reference proteome</keyword>
<evidence type="ECO:0000256" key="1">
    <source>
        <dbReference type="SAM" id="MobiDB-lite"/>
    </source>
</evidence>
<organism evidence="3 4">
    <name type="scientific">Arthrobacter jinronghuae</name>
    <dbReference type="NCBI Taxonomy" id="2964609"/>
    <lineage>
        <taxon>Bacteria</taxon>
        <taxon>Bacillati</taxon>
        <taxon>Actinomycetota</taxon>
        <taxon>Actinomycetes</taxon>
        <taxon>Micrococcales</taxon>
        <taxon>Micrococcaceae</taxon>
        <taxon>Arthrobacter</taxon>
    </lineage>
</organism>
<protein>
    <recommendedName>
        <fullName evidence="5">DUF4381 domain-containing protein</fullName>
    </recommendedName>
</protein>